<feature type="compositionally biased region" description="Basic and acidic residues" evidence="1">
    <location>
        <begin position="166"/>
        <end position="176"/>
    </location>
</feature>
<feature type="domain" description="Micro-fibrillar-associated protein 1 C-terminal" evidence="2">
    <location>
        <begin position="148"/>
        <end position="251"/>
    </location>
</feature>
<feature type="region of interest" description="Disordered" evidence="1">
    <location>
        <begin position="1"/>
        <end position="176"/>
    </location>
</feature>
<feature type="compositionally biased region" description="Basic and acidic residues" evidence="1">
    <location>
        <begin position="83"/>
        <end position="104"/>
    </location>
</feature>
<feature type="compositionally biased region" description="Basic and acidic residues" evidence="1">
    <location>
        <begin position="114"/>
        <end position="128"/>
    </location>
</feature>
<accession>A0A7D9CWC2</accession>
<evidence type="ECO:0000313" key="4">
    <source>
        <dbReference type="Proteomes" id="UP000478008"/>
    </source>
</evidence>
<sequence>MGGKMNGDGNMKQTGGLQRYFRGKGVYQREDSDDSSNQSSSEESEENESEESEQDMPIMKVKFQKKAKSSDKRTVEGVVGNEIGKEEKHEQETKKDTEIEHSIEESNSDTESDSDTKGNADTESNRDSESDESSESCSSESSGQEIIHVSKKVRFQRKKRIANTGKSDDSEDLQKEKSRKILKGIKRNMAEVDREDMEQKLRGGWGKIEDQIVAHLDDNDEASPKLEYEQWEKREMARLWREREEMIKREKMMG</sequence>
<dbReference type="InterPro" id="IPR009730">
    <property type="entry name" value="MFAP1_C"/>
</dbReference>
<feature type="compositionally biased region" description="Basic residues" evidence="1">
    <location>
        <begin position="149"/>
        <end position="161"/>
    </location>
</feature>
<reference evidence="3 4" key="1">
    <citation type="submission" date="2019-07" db="EMBL/GenBank/DDBJ databases">
        <authorList>
            <person name="Friedrich A."/>
            <person name="Schacherer J."/>
        </authorList>
    </citation>
    <scope>NUCLEOTIDE SEQUENCE [LARGE SCALE GENOMIC DNA]</scope>
</reference>
<feature type="compositionally biased region" description="Acidic residues" evidence="1">
    <location>
        <begin position="42"/>
        <end position="54"/>
    </location>
</feature>
<evidence type="ECO:0000313" key="3">
    <source>
        <dbReference type="EMBL" id="VUG17214.1"/>
    </source>
</evidence>
<dbReference type="AlphaFoldDB" id="A0A7D9CWC2"/>
<keyword evidence="4" id="KW-1185">Reference proteome</keyword>
<evidence type="ECO:0000256" key="1">
    <source>
        <dbReference type="SAM" id="MobiDB-lite"/>
    </source>
</evidence>
<dbReference type="Pfam" id="PF06991">
    <property type="entry name" value="MFAP1"/>
    <property type="match status" value="1"/>
</dbReference>
<gene>
    <name evidence="3" type="ORF">DEBR0S2_01398G</name>
</gene>
<proteinExistence type="predicted"/>
<protein>
    <submittedName>
        <fullName evidence="3">DEBR0S2_01398g1_1</fullName>
    </submittedName>
</protein>
<name>A0A7D9CWC2_DEKBR</name>
<dbReference type="EMBL" id="CABFWN010000002">
    <property type="protein sequence ID" value="VUG17214.1"/>
    <property type="molecule type" value="Genomic_DNA"/>
</dbReference>
<organism evidence="3 4">
    <name type="scientific">Dekkera bruxellensis</name>
    <name type="common">Brettanomyces custersii</name>
    <dbReference type="NCBI Taxonomy" id="5007"/>
    <lineage>
        <taxon>Eukaryota</taxon>
        <taxon>Fungi</taxon>
        <taxon>Dikarya</taxon>
        <taxon>Ascomycota</taxon>
        <taxon>Saccharomycotina</taxon>
        <taxon>Pichiomycetes</taxon>
        <taxon>Pichiales</taxon>
        <taxon>Pichiaceae</taxon>
        <taxon>Brettanomyces</taxon>
    </lineage>
</organism>
<dbReference type="Proteomes" id="UP000478008">
    <property type="component" value="Unassembled WGS sequence"/>
</dbReference>
<evidence type="ECO:0000259" key="2">
    <source>
        <dbReference type="Pfam" id="PF06991"/>
    </source>
</evidence>